<keyword evidence="3" id="KW-1185">Reference proteome</keyword>
<evidence type="ECO:0000313" key="2">
    <source>
        <dbReference type="EMBL" id="SDD66899.1"/>
    </source>
</evidence>
<dbReference type="EMBL" id="FMZH01000007">
    <property type="protein sequence ID" value="SDD66899.1"/>
    <property type="molecule type" value="Genomic_DNA"/>
</dbReference>
<dbReference type="CDD" id="cd21173">
    <property type="entry name" value="NucC-like"/>
    <property type="match status" value="1"/>
</dbReference>
<organism evidence="2 3">
    <name type="scientific">Pedobacter soli</name>
    <dbReference type="NCBI Taxonomy" id="390242"/>
    <lineage>
        <taxon>Bacteria</taxon>
        <taxon>Pseudomonadati</taxon>
        <taxon>Bacteroidota</taxon>
        <taxon>Sphingobacteriia</taxon>
        <taxon>Sphingobacteriales</taxon>
        <taxon>Sphingobacteriaceae</taxon>
        <taxon>Pedobacter</taxon>
    </lineage>
</organism>
<accession>A0A1G6WM91</accession>
<sequence length="276" mass="30835">MLKTHFDAIEDSLAIKAKIPGNSGHPNHKGTPRELFIKEFLKSHLPESCSIGTGEIIDCNSKPGEMRSQHDIIIYKSSYPKLDFGGGVSAFMVESVIATIEIKSTLNEQGVLQAVKAANIVKSLAESFDPQLHNEITNRKKPEDIQNYVIAYDGPDDGRKVYNWIISSHNKLNLINISLPVGRTEKQEINSNSVDGIFVLKKGFILFANQPIYFQGQMEFDKENIAHSWVVGNQEYGNLALLFLILLERIGADSKTHVMYPAGYLKNHQMGTIYVT</sequence>
<gene>
    <name evidence="2" type="ORF">SAMN04488024_10761</name>
</gene>
<name>A0A1G6WM91_9SPHI</name>
<protein>
    <recommendedName>
        <fullName evidence="1">DUF6602 domain-containing protein</fullName>
    </recommendedName>
</protein>
<evidence type="ECO:0000259" key="1">
    <source>
        <dbReference type="Pfam" id="PF20247"/>
    </source>
</evidence>
<dbReference type="STRING" id="390242.SAMN04488024_10761"/>
<dbReference type="Pfam" id="PF20247">
    <property type="entry name" value="DUF6602"/>
    <property type="match status" value="1"/>
</dbReference>
<dbReference type="RefSeq" id="WP_090770218.1">
    <property type="nucleotide sequence ID" value="NZ_FMZH01000007.1"/>
</dbReference>
<proteinExistence type="predicted"/>
<feature type="domain" description="DUF6602" evidence="1">
    <location>
        <begin position="23"/>
        <end position="124"/>
    </location>
</feature>
<dbReference type="AlphaFoldDB" id="A0A1G6WM91"/>
<dbReference type="InterPro" id="IPR046537">
    <property type="entry name" value="DUF6602"/>
</dbReference>
<reference evidence="3" key="1">
    <citation type="submission" date="2016-10" db="EMBL/GenBank/DDBJ databases">
        <authorList>
            <person name="Varghese N."/>
            <person name="Submissions S."/>
        </authorList>
    </citation>
    <scope>NUCLEOTIDE SEQUENCE [LARGE SCALE GENOMIC DNA]</scope>
    <source>
        <strain evidence="3">DSM 18609</strain>
    </source>
</reference>
<evidence type="ECO:0000313" key="3">
    <source>
        <dbReference type="Proteomes" id="UP000199455"/>
    </source>
</evidence>
<dbReference type="Proteomes" id="UP000199455">
    <property type="component" value="Unassembled WGS sequence"/>
</dbReference>